<feature type="non-terminal residue" evidence="1">
    <location>
        <position position="1"/>
    </location>
</feature>
<sequence>EQEKQADES</sequence>
<dbReference type="Proteomes" id="UP001610411">
    <property type="component" value="Unassembled WGS sequence"/>
</dbReference>
<name>A0ABD2EAU6_DAUMA</name>
<protein>
    <submittedName>
        <fullName evidence="1">Thymosin beta-4, Y-chromosomal</fullName>
    </submittedName>
</protein>
<reference evidence="1 2" key="1">
    <citation type="journal article" date="2024" name="G3 (Bethesda)">
        <title>A hybrid genome assembly of the endangered aye-aye (Daubentonia madagascariensis).</title>
        <authorList>
            <person name="Versoza C.J."/>
            <person name="Pfeifer S.P."/>
        </authorList>
    </citation>
    <scope>NUCLEOTIDE SEQUENCE [LARGE SCALE GENOMIC DNA]</scope>
    <source>
        <strain evidence="1">6821</strain>
    </source>
</reference>
<evidence type="ECO:0000313" key="1">
    <source>
        <dbReference type="EMBL" id="KAL2776301.1"/>
    </source>
</evidence>
<evidence type="ECO:0000313" key="2">
    <source>
        <dbReference type="Proteomes" id="UP001610411"/>
    </source>
</evidence>
<organism evidence="1 2">
    <name type="scientific">Daubentonia madagascariensis</name>
    <name type="common">Aye-aye</name>
    <name type="synonym">Sciurus madagascariensis</name>
    <dbReference type="NCBI Taxonomy" id="31869"/>
    <lineage>
        <taxon>Eukaryota</taxon>
        <taxon>Metazoa</taxon>
        <taxon>Chordata</taxon>
        <taxon>Craniata</taxon>
        <taxon>Vertebrata</taxon>
        <taxon>Euteleostomi</taxon>
        <taxon>Mammalia</taxon>
        <taxon>Eutheria</taxon>
        <taxon>Euarchontoglires</taxon>
        <taxon>Primates</taxon>
        <taxon>Strepsirrhini</taxon>
        <taxon>Chiromyiformes</taxon>
        <taxon>Daubentoniidae</taxon>
        <taxon>Daubentonia</taxon>
    </lineage>
</organism>
<proteinExistence type="predicted"/>
<accession>A0ABD2EAU6</accession>
<gene>
    <name evidence="1" type="ORF">WCI35_014193</name>
</gene>
<comment type="caution">
    <text evidence="1">The sequence shown here is derived from an EMBL/GenBank/DDBJ whole genome shotgun (WGS) entry which is preliminary data.</text>
</comment>
<dbReference type="EMBL" id="JBFSEQ010000005">
    <property type="protein sequence ID" value="KAL2776301.1"/>
    <property type="molecule type" value="Genomic_DNA"/>
</dbReference>
<keyword evidence="2" id="KW-1185">Reference proteome</keyword>